<feature type="compositionally biased region" description="Low complexity" evidence="1">
    <location>
        <begin position="16"/>
        <end position="25"/>
    </location>
</feature>
<sequence>MANTSPSLAAAKRGRSSGVSGGRESLSAMSHNSDGTHAMDSSGPYTPYSLQTKRGVQTPPPRSHRGGDHTSPVGQYIRRSAYPPDEAPAGRRIPRSAQASSSHRATSRGRSQSPQTLRGRGSEPSVHWKSDGVCSTERGPVARSSSPPPTGKAKRADVLQLEQCLQSTEKGLASLQSELRRVASPYTVTASSHSTCHNKIGQGRPSPQQSAREAVRDRGDGAGQERAFDFAGTVERCAPSRVSCASLRTPSSHPAVERDRAESSTHASLPQVNAAAKKSGTSLSQSPDASWARIRGPSQRTSPVRDARGAAVCGTPVRRQASQSGQRGAAEGPGSCRIQPKLDELISIDEKKRFRAAWKEAHAQLAAKMNEWVHDLPDEIRSRVTKAAGVDAKFLALRDCALALCGAAESRALSLIKARKKNDESKQSLKAEQHKAESAMVDVQGGLLAASKKIQQLDRLVRLTTRQTFAGHERESGRSTKNGAAGGASPYTAYKSIYIRDSRGGSENRAGDYPVLIDTQEVFGASCVGETPRQSGSLIQEESAMHSAGQRPNHRPPATEAKRSFTDESAAQYPTYGDINGSNTSLSSSDGSSSDTTEPPSSMKPLRSIETTKGAGEPADNQEPPQKPLHPTHSVEAAADWVPPRHSPEMARLNEDVSWARDFISQWRASRT</sequence>
<feature type="compositionally biased region" description="Polar residues" evidence="1">
    <location>
        <begin position="97"/>
        <end position="116"/>
    </location>
</feature>
<comment type="caution">
    <text evidence="2">The sequence shown here is derived from an EMBL/GenBank/DDBJ whole genome shotgun (WGS) entry which is preliminary data.</text>
</comment>
<gene>
    <name evidence="2" type="ORF">BESB_001330</name>
</gene>
<feature type="compositionally biased region" description="Low complexity" evidence="1">
    <location>
        <begin position="580"/>
        <end position="601"/>
    </location>
</feature>
<accession>A0A2A9MMU7</accession>
<keyword evidence="3" id="KW-1185">Reference proteome</keyword>
<reference evidence="2 3" key="1">
    <citation type="submission" date="2017-09" db="EMBL/GenBank/DDBJ databases">
        <title>Genome sequencing of Besnoitia besnoiti strain Bb-Ger1.</title>
        <authorList>
            <person name="Schares G."/>
            <person name="Venepally P."/>
            <person name="Lorenzi H.A."/>
        </authorList>
    </citation>
    <scope>NUCLEOTIDE SEQUENCE [LARGE SCALE GENOMIC DNA]</scope>
    <source>
        <strain evidence="2 3">Bb-Ger1</strain>
    </source>
</reference>
<evidence type="ECO:0000313" key="3">
    <source>
        <dbReference type="Proteomes" id="UP000224006"/>
    </source>
</evidence>
<dbReference type="AlphaFoldDB" id="A0A2A9MMU7"/>
<dbReference type="GeneID" id="40305196"/>
<feature type="region of interest" description="Disordered" evidence="1">
    <location>
        <begin position="244"/>
        <end position="336"/>
    </location>
</feature>
<evidence type="ECO:0000256" key="1">
    <source>
        <dbReference type="SAM" id="MobiDB-lite"/>
    </source>
</evidence>
<dbReference type="KEGG" id="bbes:BESB_001330"/>
<feature type="region of interest" description="Disordered" evidence="1">
    <location>
        <begin position="189"/>
        <end position="222"/>
    </location>
</feature>
<feature type="region of interest" description="Disordered" evidence="1">
    <location>
        <begin position="1"/>
        <end position="157"/>
    </location>
</feature>
<organism evidence="2 3">
    <name type="scientific">Besnoitia besnoiti</name>
    <name type="common">Apicomplexan protozoan</name>
    <dbReference type="NCBI Taxonomy" id="94643"/>
    <lineage>
        <taxon>Eukaryota</taxon>
        <taxon>Sar</taxon>
        <taxon>Alveolata</taxon>
        <taxon>Apicomplexa</taxon>
        <taxon>Conoidasida</taxon>
        <taxon>Coccidia</taxon>
        <taxon>Eucoccidiorida</taxon>
        <taxon>Eimeriorina</taxon>
        <taxon>Sarcocystidae</taxon>
        <taxon>Besnoitia</taxon>
    </lineage>
</organism>
<evidence type="ECO:0000313" key="2">
    <source>
        <dbReference type="EMBL" id="PFH37791.1"/>
    </source>
</evidence>
<feature type="compositionally biased region" description="Polar residues" evidence="1">
    <location>
        <begin position="279"/>
        <end position="288"/>
    </location>
</feature>
<proteinExistence type="predicted"/>
<dbReference type="OrthoDB" id="330447at2759"/>
<dbReference type="EMBL" id="NWUJ01000001">
    <property type="protein sequence ID" value="PFH37791.1"/>
    <property type="molecule type" value="Genomic_DNA"/>
</dbReference>
<protein>
    <submittedName>
        <fullName evidence="2">Uncharacterized protein</fullName>
    </submittedName>
</protein>
<feature type="region of interest" description="Disordered" evidence="1">
    <location>
        <begin position="468"/>
        <end position="487"/>
    </location>
</feature>
<dbReference type="RefSeq" id="XP_029221800.1">
    <property type="nucleotide sequence ID" value="XM_029358888.1"/>
</dbReference>
<feature type="region of interest" description="Disordered" evidence="1">
    <location>
        <begin position="542"/>
        <end position="653"/>
    </location>
</feature>
<dbReference type="Proteomes" id="UP000224006">
    <property type="component" value="Chromosome I"/>
</dbReference>
<name>A0A2A9MMU7_BESBE</name>
<dbReference type="VEuPathDB" id="ToxoDB:BESB_001330"/>